<protein>
    <recommendedName>
        <fullName evidence="2">DUF7662 domain-containing protein</fullName>
    </recommendedName>
</protein>
<keyword evidence="4" id="KW-1185">Reference proteome</keyword>
<dbReference type="AlphaFoldDB" id="A0A1K2I238"/>
<organism evidence="3 4">
    <name type="scientific">Devosia enhydra</name>
    <dbReference type="NCBI Taxonomy" id="665118"/>
    <lineage>
        <taxon>Bacteria</taxon>
        <taxon>Pseudomonadati</taxon>
        <taxon>Pseudomonadota</taxon>
        <taxon>Alphaproteobacteria</taxon>
        <taxon>Hyphomicrobiales</taxon>
        <taxon>Devosiaceae</taxon>
        <taxon>Devosia</taxon>
    </lineage>
</organism>
<dbReference type="EMBL" id="FPKU01000003">
    <property type="protein sequence ID" value="SFZ86311.1"/>
    <property type="molecule type" value="Genomic_DNA"/>
</dbReference>
<feature type="domain" description="DUF7662" evidence="2">
    <location>
        <begin position="4"/>
        <end position="76"/>
    </location>
</feature>
<gene>
    <name evidence="3" type="ORF">SAMN02983003_3491</name>
</gene>
<dbReference type="STRING" id="665118.SAMN02983003_3491"/>
<reference evidence="3 4" key="1">
    <citation type="submission" date="2016-11" db="EMBL/GenBank/DDBJ databases">
        <authorList>
            <person name="Jaros S."/>
            <person name="Januszkiewicz K."/>
            <person name="Wedrychowicz H."/>
        </authorList>
    </citation>
    <scope>NUCLEOTIDE SEQUENCE [LARGE SCALE GENOMIC DNA]</scope>
    <source>
        <strain evidence="3 4">ATCC 23634</strain>
    </source>
</reference>
<feature type="compositionally biased region" description="Low complexity" evidence="1">
    <location>
        <begin position="82"/>
        <end position="97"/>
    </location>
</feature>
<dbReference type="InterPro" id="IPR056079">
    <property type="entry name" value="DUF7662"/>
</dbReference>
<evidence type="ECO:0000256" key="1">
    <source>
        <dbReference type="SAM" id="MobiDB-lite"/>
    </source>
</evidence>
<dbReference type="Proteomes" id="UP000183447">
    <property type="component" value="Unassembled WGS sequence"/>
</dbReference>
<evidence type="ECO:0000313" key="3">
    <source>
        <dbReference type="EMBL" id="SFZ86311.1"/>
    </source>
</evidence>
<feature type="region of interest" description="Disordered" evidence="1">
    <location>
        <begin position="82"/>
        <end position="104"/>
    </location>
</feature>
<evidence type="ECO:0000259" key="2">
    <source>
        <dbReference type="Pfam" id="PF24698"/>
    </source>
</evidence>
<proteinExistence type="predicted"/>
<accession>A0A1K2I238</accession>
<dbReference type="RefSeq" id="WP_072345785.1">
    <property type="nucleotide sequence ID" value="NZ_FPKU01000003.1"/>
</dbReference>
<sequence length="131" mass="14168">MSKYTPLTAFLANAAPRRLKLTFAEIEQVLGFPLPSSKRYPAWWSNNPSNNVMTKAWLKAGYRTEQVDVANENVVFSAVSAKAPAASAPSQATSPRSGRSPLHGCLKGTTIVMPGVDLTKPADSEWGNVYD</sequence>
<evidence type="ECO:0000313" key="4">
    <source>
        <dbReference type="Proteomes" id="UP000183447"/>
    </source>
</evidence>
<name>A0A1K2I238_9HYPH</name>
<dbReference type="Pfam" id="PF24698">
    <property type="entry name" value="DUF7662"/>
    <property type="match status" value="1"/>
</dbReference>